<comment type="caution">
    <text evidence="1">The sequence shown here is derived from an EMBL/GenBank/DDBJ whole genome shotgun (WGS) entry which is preliminary data.</text>
</comment>
<keyword evidence="2" id="KW-1185">Reference proteome</keyword>
<protein>
    <submittedName>
        <fullName evidence="1">Uncharacterized protein</fullName>
    </submittedName>
</protein>
<evidence type="ECO:0000313" key="1">
    <source>
        <dbReference type="EMBL" id="KAJ7519671.1"/>
    </source>
</evidence>
<dbReference type="Proteomes" id="UP001162992">
    <property type="component" value="Chromosome 20"/>
</dbReference>
<organism evidence="1 2">
    <name type="scientific">Diphasiastrum complanatum</name>
    <name type="common">Issler's clubmoss</name>
    <name type="synonym">Lycopodium complanatum</name>
    <dbReference type="NCBI Taxonomy" id="34168"/>
    <lineage>
        <taxon>Eukaryota</taxon>
        <taxon>Viridiplantae</taxon>
        <taxon>Streptophyta</taxon>
        <taxon>Embryophyta</taxon>
        <taxon>Tracheophyta</taxon>
        <taxon>Lycopodiopsida</taxon>
        <taxon>Lycopodiales</taxon>
        <taxon>Lycopodiaceae</taxon>
        <taxon>Lycopodioideae</taxon>
        <taxon>Diphasiastrum</taxon>
    </lineage>
</organism>
<evidence type="ECO:0000313" key="2">
    <source>
        <dbReference type="Proteomes" id="UP001162992"/>
    </source>
</evidence>
<gene>
    <name evidence="1" type="ORF">O6H91_20G050000</name>
</gene>
<accession>A0ACC2AQ69</accession>
<name>A0ACC2AQ69_DIPCM</name>
<sequence>MCLQSKRESYCWPCITSTSSLACMCHIILRTIYSCCKSLVLSIKRCKCVTRNLRVDRDRDVQRSRGIERFMRRHGESTDRHSQPKNIECKKGRQLRQIANDSLIHSTVKASRKGEIMRTLSSAKQLRDAASMPSDNKGFRKFMAKETYWFHMSEECKSLVSCLSITDGEILPTTFMTFFHIARLCHSSNGFAELQGKIKNAATSEEQDELTLSSKRVVWKYMFFQ</sequence>
<proteinExistence type="predicted"/>
<reference evidence="2" key="1">
    <citation type="journal article" date="2024" name="Proc. Natl. Acad. Sci. U.S.A.">
        <title>Extraordinary preservation of gene collinearity over three hundred million years revealed in homosporous lycophytes.</title>
        <authorList>
            <person name="Li C."/>
            <person name="Wickell D."/>
            <person name="Kuo L.Y."/>
            <person name="Chen X."/>
            <person name="Nie B."/>
            <person name="Liao X."/>
            <person name="Peng D."/>
            <person name="Ji J."/>
            <person name="Jenkins J."/>
            <person name="Williams M."/>
            <person name="Shu S."/>
            <person name="Plott C."/>
            <person name="Barry K."/>
            <person name="Rajasekar S."/>
            <person name="Grimwood J."/>
            <person name="Han X."/>
            <person name="Sun S."/>
            <person name="Hou Z."/>
            <person name="He W."/>
            <person name="Dai G."/>
            <person name="Sun C."/>
            <person name="Schmutz J."/>
            <person name="Leebens-Mack J.H."/>
            <person name="Li F.W."/>
            <person name="Wang L."/>
        </authorList>
    </citation>
    <scope>NUCLEOTIDE SEQUENCE [LARGE SCALE GENOMIC DNA]</scope>
    <source>
        <strain evidence="2">cv. PW_Plant_1</strain>
    </source>
</reference>
<dbReference type="EMBL" id="CM055111">
    <property type="protein sequence ID" value="KAJ7519671.1"/>
    <property type="molecule type" value="Genomic_DNA"/>
</dbReference>